<evidence type="ECO:0000256" key="6">
    <source>
        <dbReference type="ARBA" id="ARBA00023118"/>
    </source>
</evidence>
<comment type="similarity">
    <text evidence="9">Belongs to the CRISPR-associated endonuclease Cas1 family.</text>
</comment>
<reference evidence="10" key="1">
    <citation type="journal article" date="2020" name="mSystems">
        <title>Genome- and Community-Level Interaction Insights into Carbon Utilization and Element Cycling Functions of Hydrothermarchaeota in Hydrothermal Sediment.</title>
        <authorList>
            <person name="Zhou Z."/>
            <person name="Liu Y."/>
            <person name="Xu W."/>
            <person name="Pan J."/>
            <person name="Luo Z.H."/>
            <person name="Li M."/>
        </authorList>
    </citation>
    <scope>NUCLEOTIDE SEQUENCE [LARGE SCALE GENOMIC DNA]</scope>
    <source>
        <strain evidence="10">SpSt-1179</strain>
    </source>
</reference>
<keyword evidence="5 9" id="KW-0460">Magnesium</keyword>
<dbReference type="NCBIfam" id="TIGR00287">
    <property type="entry name" value="cas1"/>
    <property type="match status" value="1"/>
</dbReference>
<evidence type="ECO:0000256" key="2">
    <source>
        <dbReference type="ARBA" id="ARBA00022723"/>
    </source>
</evidence>
<evidence type="ECO:0000256" key="9">
    <source>
        <dbReference type="HAMAP-Rule" id="MF_01470"/>
    </source>
</evidence>
<keyword evidence="3 9" id="KW-0255">Endonuclease</keyword>
<evidence type="ECO:0000256" key="3">
    <source>
        <dbReference type="ARBA" id="ARBA00022759"/>
    </source>
</evidence>
<comment type="subunit">
    <text evidence="9">Homodimer, forms a heterotetramer with a Cas2 homodimer.</text>
</comment>
<evidence type="ECO:0000256" key="7">
    <source>
        <dbReference type="ARBA" id="ARBA00023125"/>
    </source>
</evidence>
<evidence type="ECO:0000256" key="8">
    <source>
        <dbReference type="ARBA" id="ARBA00023211"/>
    </source>
</evidence>
<accession>A0A7C1GST8</accession>
<dbReference type="GO" id="GO:0016787">
    <property type="term" value="F:hydrolase activity"/>
    <property type="evidence" value="ECO:0007669"/>
    <property type="project" value="UniProtKB-KW"/>
</dbReference>
<dbReference type="Proteomes" id="UP000886198">
    <property type="component" value="Unassembled WGS sequence"/>
</dbReference>
<evidence type="ECO:0000313" key="10">
    <source>
        <dbReference type="EMBL" id="HDP79039.1"/>
    </source>
</evidence>
<gene>
    <name evidence="10" type="primary">cas1b</name>
    <name evidence="9" type="synonym">cas1</name>
    <name evidence="10" type="ORF">ENN47_12865</name>
</gene>
<dbReference type="InterPro" id="IPR042206">
    <property type="entry name" value="CRISPR-assoc_Cas1_C"/>
</dbReference>
<dbReference type="HAMAP" id="MF_01470">
    <property type="entry name" value="Cas1"/>
    <property type="match status" value="1"/>
</dbReference>
<evidence type="ECO:0000256" key="5">
    <source>
        <dbReference type="ARBA" id="ARBA00022842"/>
    </source>
</evidence>
<keyword evidence="6 9" id="KW-0051">Antiviral defense</keyword>
<evidence type="ECO:0000256" key="1">
    <source>
        <dbReference type="ARBA" id="ARBA00022722"/>
    </source>
</evidence>
<keyword evidence="1 9" id="KW-0540">Nuclease</keyword>
<organism evidence="10">
    <name type="scientific">Mesotoga infera</name>
    <dbReference type="NCBI Taxonomy" id="1236046"/>
    <lineage>
        <taxon>Bacteria</taxon>
        <taxon>Thermotogati</taxon>
        <taxon>Thermotogota</taxon>
        <taxon>Thermotogae</taxon>
        <taxon>Kosmotogales</taxon>
        <taxon>Kosmotogaceae</taxon>
        <taxon>Mesotoga</taxon>
    </lineage>
</organism>
<comment type="cofactor">
    <cofactor evidence="9">
        <name>Mg(2+)</name>
        <dbReference type="ChEBI" id="CHEBI:18420"/>
    </cofactor>
    <cofactor evidence="9">
        <name>Mn(2+)</name>
        <dbReference type="ChEBI" id="CHEBI:29035"/>
    </cofactor>
</comment>
<keyword evidence="2 9" id="KW-0479">Metal-binding</keyword>
<comment type="caution">
    <text evidence="10">The sequence shown here is derived from an EMBL/GenBank/DDBJ whole genome shotgun (WGS) entry which is preliminary data.</text>
</comment>
<dbReference type="NCBIfam" id="TIGR03641">
    <property type="entry name" value="cas1_HMARI"/>
    <property type="match status" value="1"/>
</dbReference>
<keyword evidence="4 9" id="KW-0378">Hydrolase</keyword>
<sequence>MNNGTLLREGNTLYVKTDERKKAIPIQDIHDLYVMGEVTLNSKVINFLAQNGKVVHFFNYYGFYSSSLYPRETLVSGHVKVRQAEHYLNRRKRLKLAQLFVDGAATNIRRTLLYYQSRGRDLGNAIESIEKESASIYESGAVDQLMGIEGRIRSTYYSCWNDILKEAPSFDKRKKRPPDNEVNALISFGNSLMYTATLSEIYYTQLDPTISFLHEPGTRRFSLSLDISEIFKPLVIDRMIFKLWNNGEIDTSDFTKKEGICLLSDKGRMTMLQDYDERMKTTMKHRKSGKHLTYRQLIRAECYRLIKHIIGDENYEPFKAWW</sequence>
<dbReference type="GO" id="GO:0003677">
    <property type="term" value="F:DNA binding"/>
    <property type="evidence" value="ECO:0007669"/>
    <property type="project" value="UniProtKB-KW"/>
</dbReference>
<feature type="binding site" evidence="9">
    <location>
        <position position="229"/>
    </location>
    <ligand>
        <name>Mn(2+)</name>
        <dbReference type="ChEBI" id="CHEBI:29035"/>
    </ligand>
</feature>
<feature type="binding site" evidence="9">
    <location>
        <position position="149"/>
    </location>
    <ligand>
        <name>Mn(2+)</name>
        <dbReference type="ChEBI" id="CHEBI:29035"/>
    </ligand>
</feature>
<dbReference type="GO" id="GO:0046872">
    <property type="term" value="F:metal ion binding"/>
    <property type="evidence" value="ECO:0007669"/>
    <property type="project" value="UniProtKB-UniRule"/>
</dbReference>
<dbReference type="EMBL" id="DSBT01000398">
    <property type="protein sequence ID" value="HDP79039.1"/>
    <property type="molecule type" value="Genomic_DNA"/>
</dbReference>
<keyword evidence="8 9" id="KW-0464">Manganese</keyword>
<feature type="binding site" evidence="9">
    <location>
        <position position="214"/>
    </location>
    <ligand>
        <name>Mn(2+)</name>
        <dbReference type="ChEBI" id="CHEBI:29035"/>
    </ligand>
</feature>
<dbReference type="Gene3D" id="3.100.10.20">
    <property type="entry name" value="CRISPR-associated endonuclease Cas1, N-terminal domain"/>
    <property type="match status" value="1"/>
</dbReference>
<dbReference type="InterPro" id="IPR019858">
    <property type="entry name" value="CRISPR-assoc_Cas1_HMARI/TNEAP"/>
</dbReference>
<dbReference type="CDD" id="cd09722">
    <property type="entry name" value="Cas1_I-B"/>
    <property type="match status" value="1"/>
</dbReference>
<dbReference type="InterPro" id="IPR002729">
    <property type="entry name" value="CRISPR-assoc_Cas1"/>
</dbReference>
<evidence type="ECO:0000256" key="4">
    <source>
        <dbReference type="ARBA" id="ARBA00022801"/>
    </source>
</evidence>
<dbReference type="EC" id="3.1.-.-" evidence="9"/>
<comment type="function">
    <text evidence="9">CRISPR (clustered regularly interspaced short palindromic repeat), is an adaptive immune system that provides protection against mobile genetic elements (viruses, transposable elements and conjugative plasmids). CRISPR clusters contain spacers, sequences complementary to antecedent mobile elements, and target invading nucleic acids. CRISPR clusters are transcribed and processed into CRISPR RNA (crRNA). Acts as a dsDNA endonuclease. Involved in the integration of spacer DNA into the CRISPR cassette.</text>
</comment>
<dbReference type="PANTHER" id="PTHR43219">
    <property type="entry name" value="CRISPR-ASSOCIATED ENDONUCLEASE CAS1"/>
    <property type="match status" value="1"/>
</dbReference>
<dbReference type="InterPro" id="IPR042211">
    <property type="entry name" value="CRISPR-assoc_Cas1_N"/>
</dbReference>
<dbReference type="GO" id="GO:0043571">
    <property type="term" value="P:maintenance of CRISPR repeat elements"/>
    <property type="evidence" value="ECO:0007669"/>
    <property type="project" value="UniProtKB-UniRule"/>
</dbReference>
<protein>
    <recommendedName>
        <fullName evidence="9">CRISPR-associated endonuclease Cas1</fullName>
        <ecNumber evidence="9">3.1.-.-</ecNumber>
    </recommendedName>
</protein>
<dbReference type="PANTHER" id="PTHR43219:SF1">
    <property type="entry name" value="CRISPR-ASSOCIATED ENDONUCLEASE CAS1"/>
    <property type="match status" value="1"/>
</dbReference>
<dbReference type="GO" id="GO:0051607">
    <property type="term" value="P:defense response to virus"/>
    <property type="evidence" value="ECO:0007669"/>
    <property type="project" value="UniProtKB-UniRule"/>
</dbReference>
<dbReference type="Gene3D" id="1.20.120.920">
    <property type="entry name" value="CRISPR-associated endonuclease Cas1, C-terminal domain"/>
    <property type="match status" value="1"/>
</dbReference>
<dbReference type="AlphaFoldDB" id="A0A7C1GST8"/>
<dbReference type="Pfam" id="PF01867">
    <property type="entry name" value="Cas_Cas1"/>
    <property type="match status" value="1"/>
</dbReference>
<keyword evidence="7 9" id="KW-0238">DNA-binding</keyword>
<proteinExistence type="inferred from homology"/>
<name>A0A7C1GST8_9BACT</name>
<dbReference type="GO" id="GO:0004520">
    <property type="term" value="F:DNA endonuclease activity"/>
    <property type="evidence" value="ECO:0007669"/>
    <property type="project" value="InterPro"/>
</dbReference>